<dbReference type="RefSeq" id="WP_073570704.1">
    <property type="nucleotide sequence ID" value="NZ_FRXN01000001.1"/>
</dbReference>
<dbReference type="STRING" id="1073327.SAMN04488108_1096"/>
<protein>
    <submittedName>
        <fullName evidence="1">Uncharacterized protein</fullName>
    </submittedName>
</protein>
<dbReference type="AlphaFoldDB" id="A0A1M7Z7H8"/>
<reference evidence="2" key="1">
    <citation type="submission" date="2016-12" db="EMBL/GenBank/DDBJ databases">
        <authorList>
            <person name="Varghese N."/>
            <person name="Submissions S."/>
        </authorList>
    </citation>
    <scope>NUCLEOTIDE SEQUENCE [LARGE SCALE GENOMIC DNA]</scope>
    <source>
        <strain evidence="2">DSM 25035</strain>
    </source>
</reference>
<evidence type="ECO:0000313" key="2">
    <source>
        <dbReference type="Proteomes" id="UP000184609"/>
    </source>
</evidence>
<organism evidence="1 2">
    <name type="scientific">Algoriphagus zhangzhouensis</name>
    <dbReference type="NCBI Taxonomy" id="1073327"/>
    <lineage>
        <taxon>Bacteria</taxon>
        <taxon>Pseudomonadati</taxon>
        <taxon>Bacteroidota</taxon>
        <taxon>Cytophagia</taxon>
        <taxon>Cytophagales</taxon>
        <taxon>Cyclobacteriaceae</taxon>
        <taxon>Algoriphagus</taxon>
    </lineage>
</organism>
<dbReference type="EMBL" id="FRXN01000001">
    <property type="protein sequence ID" value="SHO60888.1"/>
    <property type="molecule type" value="Genomic_DNA"/>
</dbReference>
<accession>A0A1M7Z7H8</accession>
<dbReference type="OrthoDB" id="1273554at2"/>
<evidence type="ECO:0000313" key="1">
    <source>
        <dbReference type="EMBL" id="SHO60888.1"/>
    </source>
</evidence>
<dbReference type="Proteomes" id="UP000184609">
    <property type="component" value="Unassembled WGS sequence"/>
</dbReference>
<keyword evidence="2" id="KW-1185">Reference proteome</keyword>
<gene>
    <name evidence="1" type="ORF">SAMN04488108_1096</name>
</gene>
<proteinExistence type="predicted"/>
<name>A0A1M7Z7H8_9BACT</name>
<sequence>MKFSNPFSKKVTKHFLIGSEVVFNGDSQSYNFLRTQAVEKLFAKEDNDGLELVFKDGLLIEKHQWMYGERDPLELSDEEKSFQLKEEVLPNDIFAIKLSQSKSESFLGGTEEKEFNLPKFSKKPSFQYLGKLSNKTHGFKWLPFDLNLTIPLYGYFDQLFLDYSDKNNPRVVNESEYLNSDNDDKYVNSSSQVIFEKTYISTEKLNEHRELEWENGIIGIPKWIQYPAIPTCPKTGEMMKFICQFSYQINVPVFESDLDFNSDSIDKSYYEKMNFGSDGDLFIFMNPNTKIVCYIIQHT</sequence>